<name>A0AAV7UUM3_PLEWA</name>
<evidence type="ECO:0000256" key="1">
    <source>
        <dbReference type="SAM" id="MobiDB-lite"/>
    </source>
</evidence>
<gene>
    <name evidence="2" type="ORF">NDU88_001642</name>
</gene>
<evidence type="ECO:0000313" key="3">
    <source>
        <dbReference type="Proteomes" id="UP001066276"/>
    </source>
</evidence>
<keyword evidence="3" id="KW-1185">Reference proteome</keyword>
<proteinExistence type="predicted"/>
<dbReference type="AlphaFoldDB" id="A0AAV7UUM3"/>
<evidence type="ECO:0000313" key="2">
    <source>
        <dbReference type="EMBL" id="KAJ1192331.1"/>
    </source>
</evidence>
<accession>A0AAV7UUM3</accession>
<dbReference type="Proteomes" id="UP001066276">
    <property type="component" value="Chromosome 2_2"/>
</dbReference>
<feature type="region of interest" description="Disordered" evidence="1">
    <location>
        <begin position="1"/>
        <end position="36"/>
    </location>
</feature>
<protein>
    <submittedName>
        <fullName evidence="2">Uncharacterized protein</fullName>
    </submittedName>
</protein>
<organism evidence="2 3">
    <name type="scientific">Pleurodeles waltl</name>
    <name type="common">Iberian ribbed newt</name>
    <dbReference type="NCBI Taxonomy" id="8319"/>
    <lineage>
        <taxon>Eukaryota</taxon>
        <taxon>Metazoa</taxon>
        <taxon>Chordata</taxon>
        <taxon>Craniata</taxon>
        <taxon>Vertebrata</taxon>
        <taxon>Euteleostomi</taxon>
        <taxon>Amphibia</taxon>
        <taxon>Batrachia</taxon>
        <taxon>Caudata</taxon>
        <taxon>Salamandroidea</taxon>
        <taxon>Salamandridae</taxon>
        <taxon>Pleurodelinae</taxon>
        <taxon>Pleurodeles</taxon>
    </lineage>
</organism>
<feature type="region of interest" description="Disordered" evidence="1">
    <location>
        <begin position="74"/>
        <end position="95"/>
    </location>
</feature>
<reference evidence="2" key="1">
    <citation type="journal article" date="2022" name="bioRxiv">
        <title>Sequencing and chromosome-scale assembly of the giantPleurodeles waltlgenome.</title>
        <authorList>
            <person name="Brown T."/>
            <person name="Elewa A."/>
            <person name="Iarovenko S."/>
            <person name="Subramanian E."/>
            <person name="Araus A.J."/>
            <person name="Petzold A."/>
            <person name="Susuki M."/>
            <person name="Suzuki K.-i.T."/>
            <person name="Hayashi T."/>
            <person name="Toyoda A."/>
            <person name="Oliveira C."/>
            <person name="Osipova E."/>
            <person name="Leigh N.D."/>
            <person name="Simon A."/>
            <person name="Yun M.H."/>
        </authorList>
    </citation>
    <scope>NUCLEOTIDE SEQUENCE</scope>
    <source>
        <strain evidence="2">20211129_DDA</strain>
        <tissue evidence="2">Liver</tissue>
    </source>
</reference>
<dbReference type="EMBL" id="JANPWB010000004">
    <property type="protein sequence ID" value="KAJ1192331.1"/>
    <property type="molecule type" value="Genomic_DNA"/>
</dbReference>
<feature type="compositionally biased region" description="Polar residues" evidence="1">
    <location>
        <begin position="86"/>
        <end position="95"/>
    </location>
</feature>
<feature type="compositionally biased region" description="Basic and acidic residues" evidence="1">
    <location>
        <begin position="24"/>
        <end position="36"/>
    </location>
</feature>
<comment type="caution">
    <text evidence="2">The sequence shown here is derived from an EMBL/GenBank/DDBJ whole genome shotgun (WGS) entry which is preliminary data.</text>
</comment>
<sequence length="95" mass="9829">MVAVATRAHLGLDQGAGDDSGPQKADRALPRGDDMMGRQLTGVFLTGATPPRDELAWRHIAALTDLPVQAHIGTALTDGHEETAGCQGNASQSPS</sequence>